<protein>
    <submittedName>
        <fullName evidence="7">Calmodulin-2-like</fullName>
    </submittedName>
</protein>
<feature type="domain" description="EF-hand" evidence="3">
    <location>
        <begin position="75"/>
        <end position="110"/>
    </location>
</feature>
<dbReference type="Pfam" id="PF13499">
    <property type="entry name" value="EF-hand_7"/>
    <property type="match status" value="2"/>
</dbReference>
<dbReference type="Proteomes" id="UP000076420">
    <property type="component" value="Unassembled WGS sequence"/>
</dbReference>
<evidence type="ECO:0000313" key="4">
    <source>
        <dbReference type="EnsemblMetazoa" id="BGLB036356-PA"/>
    </source>
</evidence>
<keyword evidence="6" id="KW-1185">Reference proteome</keyword>
<dbReference type="PANTHER" id="PTHR23064">
    <property type="entry name" value="TROPONIN"/>
    <property type="match status" value="1"/>
</dbReference>
<dbReference type="FunFam" id="1.10.238.10:FF:000001">
    <property type="entry name" value="Calmodulin 1"/>
    <property type="match status" value="1"/>
</dbReference>
<dbReference type="RefSeq" id="XP_013062932.1">
    <property type="nucleotide sequence ID" value="XM_013207478.2"/>
</dbReference>
<dbReference type="PROSITE" id="PS00018">
    <property type="entry name" value="EF_HAND_1"/>
    <property type="match status" value="3"/>
</dbReference>
<name>A0A2C9LY79_BIOGL</name>
<dbReference type="GeneID" id="106052170"/>
<sequence length="141" mass="16543">MPRASRRDWESLFRSADRDGNGYLDINELRALFRKANSRVTESQLIDIFEYFDGPNGDRRITMKEFTTGIKKIEQFHRDVESLFKKFDRDRSGFLDRNEMKRLLESSGQRFTHQEVNEIIRQADANGDGHISLDELLNALT</sequence>
<dbReference type="SUPFAM" id="SSF47473">
    <property type="entry name" value="EF-hand"/>
    <property type="match status" value="1"/>
</dbReference>
<organism evidence="4 5">
    <name type="scientific">Biomphalaria glabrata</name>
    <name type="common">Bloodfluke planorb</name>
    <name type="synonym">Freshwater snail</name>
    <dbReference type="NCBI Taxonomy" id="6526"/>
    <lineage>
        <taxon>Eukaryota</taxon>
        <taxon>Metazoa</taxon>
        <taxon>Spiralia</taxon>
        <taxon>Lophotrochozoa</taxon>
        <taxon>Mollusca</taxon>
        <taxon>Gastropoda</taxon>
        <taxon>Heterobranchia</taxon>
        <taxon>Euthyneura</taxon>
        <taxon>Panpulmonata</taxon>
        <taxon>Hygrophila</taxon>
        <taxon>Lymnaeoidea</taxon>
        <taxon>Planorbidae</taxon>
        <taxon>Biomphalaria</taxon>
    </lineage>
</organism>
<evidence type="ECO:0000313" key="7">
    <source>
        <dbReference type="RefSeq" id="XP_013062932.1"/>
    </source>
</evidence>
<evidence type="ECO:0000256" key="2">
    <source>
        <dbReference type="ARBA" id="ARBA00023179"/>
    </source>
</evidence>
<dbReference type="VEuPathDB" id="VectorBase:BGLAX_033100"/>
<accession>A0A2C9LY79</accession>
<dbReference type="InterPro" id="IPR002048">
    <property type="entry name" value="EF_hand_dom"/>
</dbReference>
<evidence type="ECO:0000313" key="5">
    <source>
        <dbReference type="Proteomes" id="UP000076420"/>
    </source>
</evidence>
<dbReference type="OrthoDB" id="26525at2759"/>
<keyword evidence="2" id="KW-0514">Muscle protein</keyword>
<proteinExistence type="predicted"/>
<feature type="domain" description="EF-hand" evidence="3">
    <location>
        <begin position="4"/>
        <end position="39"/>
    </location>
</feature>
<dbReference type="Gene3D" id="1.10.238.10">
    <property type="entry name" value="EF-hand"/>
    <property type="match status" value="2"/>
</dbReference>
<dbReference type="GO" id="GO:0005509">
    <property type="term" value="F:calcium ion binding"/>
    <property type="evidence" value="ECO:0007669"/>
    <property type="project" value="InterPro"/>
</dbReference>
<dbReference type="Proteomes" id="UP001165740">
    <property type="component" value="Chromosome 1"/>
</dbReference>
<dbReference type="PROSITE" id="PS50222">
    <property type="entry name" value="EF_HAND_2"/>
    <property type="match status" value="3"/>
</dbReference>
<evidence type="ECO:0000313" key="6">
    <source>
        <dbReference type="Proteomes" id="UP001165740"/>
    </source>
</evidence>
<evidence type="ECO:0000259" key="3">
    <source>
        <dbReference type="PROSITE" id="PS50222"/>
    </source>
</evidence>
<dbReference type="EnsemblMetazoa" id="BGLB036356-RA">
    <property type="protein sequence ID" value="BGLB036356-PA"/>
    <property type="gene ID" value="BGLB036356"/>
</dbReference>
<gene>
    <name evidence="4" type="primary">106052170</name>
    <name evidence="7" type="synonym">LOC106052170</name>
</gene>
<reference evidence="7" key="2">
    <citation type="submission" date="2025-04" db="UniProtKB">
        <authorList>
            <consortium name="RefSeq"/>
        </authorList>
    </citation>
    <scope>IDENTIFICATION</scope>
</reference>
<reference evidence="4" key="1">
    <citation type="submission" date="2020-05" db="UniProtKB">
        <authorList>
            <consortium name="EnsemblMetazoa"/>
        </authorList>
    </citation>
    <scope>IDENTIFICATION</scope>
    <source>
        <strain evidence="4">BB02</strain>
    </source>
</reference>
<dbReference type="SMART" id="SM00054">
    <property type="entry name" value="EFh"/>
    <property type="match status" value="4"/>
</dbReference>
<dbReference type="InterPro" id="IPR052591">
    <property type="entry name" value="CML21-like"/>
</dbReference>
<dbReference type="STRING" id="6526.A0A2C9LY79"/>
<dbReference type="InterPro" id="IPR011992">
    <property type="entry name" value="EF-hand-dom_pair"/>
</dbReference>
<keyword evidence="1" id="KW-0106">Calcium</keyword>
<evidence type="ECO:0000256" key="1">
    <source>
        <dbReference type="ARBA" id="ARBA00022837"/>
    </source>
</evidence>
<dbReference type="InterPro" id="IPR018247">
    <property type="entry name" value="EF_Hand_1_Ca_BS"/>
</dbReference>
<dbReference type="OMA" id="EFINACC"/>
<dbReference type="KEGG" id="bgt:106052170"/>
<dbReference type="AlphaFoldDB" id="A0A2C9LY79"/>
<dbReference type="VEuPathDB" id="VectorBase:BGLB036356"/>
<feature type="domain" description="EF-hand" evidence="3">
    <location>
        <begin position="111"/>
        <end position="141"/>
    </location>
</feature>